<gene>
    <name evidence="2" type="ORF">METZ01_LOCUS511308</name>
</gene>
<name>A0A383EPE7_9ZZZZ</name>
<dbReference type="EMBL" id="UINC01227531">
    <property type="protein sequence ID" value="SVE58454.1"/>
    <property type="molecule type" value="Genomic_DNA"/>
</dbReference>
<evidence type="ECO:0000256" key="1">
    <source>
        <dbReference type="SAM" id="Phobius"/>
    </source>
</evidence>
<sequence length="58" mass="6153">KPPMPMAQRVTMNASGCGCIALPFVGVAMGSGQYFKVGILLGLLFFALLVKRALCHKV</sequence>
<organism evidence="2">
    <name type="scientific">marine metagenome</name>
    <dbReference type="NCBI Taxonomy" id="408172"/>
    <lineage>
        <taxon>unclassified sequences</taxon>
        <taxon>metagenomes</taxon>
        <taxon>ecological metagenomes</taxon>
    </lineage>
</organism>
<accession>A0A383EPE7</accession>
<reference evidence="2" key="1">
    <citation type="submission" date="2018-05" db="EMBL/GenBank/DDBJ databases">
        <authorList>
            <person name="Lanie J.A."/>
            <person name="Ng W.-L."/>
            <person name="Kazmierczak K.M."/>
            <person name="Andrzejewski T.M."/>
            <person name="Davidsen T.M."/>
            <person name="Wayne K.J."/>
            <person name="Tettelin H."/>
            <person name="Glass J.I."/>
            <person name="Rusch D."/>
            <person name="Podicherti R."/>
            <person name="Tsui H.-C.T."/>
            <person name="Winkler M.E."/>
        </authorList>
    </citation>
    <scope>NUCLEOTIDE SEQUENCE</scope>
</reference>
<keyword evidence="1" id="KW-1133">Transmembrane helix</keyword>
<keyword evidence="1" id="KW-0472">Membrane</keyword>
<proteinExistence type="predicted"/>
<protein>
    <submittedName>
        <fullName evidence="2">Uncharacterized protein</fullName>
    </submittedName>
</protein>
<feature type="non-terminal residue" evidence="2">
    <location>
        <position position="1"/>
    </location>
</feature>
<evidence type="ECO:0000313" key="2">
    <source>
        <dbReference type="EMBL" id="SVE58454.1"/>
    </source>
</evidence>
<keyword evidence="1" id="KW-0812">Transmembrane</keyword>
<feature type="transmembrane region" description="Helical" evidence="1">
    <location>
        <begin position="37"/>
        <end position="54"/>
    </location>
</feature>
<dbReference type="AlphaFoldDB" id="A0A383EPE7"/>
<feature type="transmembrane region" description="Helical" evidence="1">
    <location>
        <begin position="12"/>
        <end position="31"/>
    </location>
</feature>